<dbReference type="OrthoDB" id="6614653at2759"/>
<dbReference type="InterPro" id="IPR011051">
    <property type="entry name" value="RmlC_Cupin_sf"/>
</dbReference>
<dbReference type="SUPFAM" id="SSF51182">
    <property type="entry name" value="RmlC-like cupins"/>
    <property type="match status" value="1"/>
</dbReference>
<dbReference type="Pfam" id="PF06172">
    <property type="entry name" value="Cupin_5"/>
    <property type="match status" value="1"/>
</dbReference>
<dbReference type="PANTHER" id="PTHR33387:SF3">
    <property type="entry name" value="DUF985 DOMAIN-CONTAINING PROTEIN"/>
    <property type="match status" value="1"/>
</dbReference>
<keyword evidence="1" id="KW-0732">Signal</keyword>
<dbReference type="AlphaFoldDB" id="A0A2T2P937"/>
<name>A0A2T2P937_CORCC</name>
<evidence type="ECO:0000313" key="4">
    <source>
        <dbReference type="Proteomes" id="UP000240883"/>
    </source>
</evidence>
<dbReference type="Proteomes" id="UP000240883">
    <property type="component" value="Unassembled WGS sequence"/>
</dbReference>
<dbReference type="InterPro" id="IPR039935">
    <property type="entry name" value="YML079W-like"/>
</dbReference>
<sequence>MRFSILATLLAISACHVAGSPTGEIDIEHRSAQEIIDKLNLTANVEKGWYIETFEDPGRYGNRSYSTAIYYLLEGAVGPSIWHTVDSVEVWHHYAGAPLRLDLSYNNGTPTVSKTLGKDLFDNQAPQIVIDGGRWQRAESLGQWTLVGTTVAPGFDENGFELADPDWEPNDGSQKK</sequence>
<keyword evidence="4" id="KW-1185">Reference proteome</keyword>
<proteinExistence type="predicted"/>
<feature type="signal peptide" evidence="1">
    <location>
        <begin position="1"/>
        <end position="19"/>
    </location>
</feature>
<dbReference type="Gene3D" id="2.60.120.10">
    <property type="entry name" value="Jelly Rolls"/>
    <property type="match status" value="1"/>
</dbReference>
<evidence type="ECO:0000256" key="1">
    <source>
        <dbReference type="SAM" id="SignalP"/>
    </source>
</evidence>
<dbReference type="InterPro" id="IPR014710">
    <property type="entry name" value="RmlC-like_jellyroll"/>
</dbReference>
<protein>
    <submittedName>
        <fullName evidence="3">DUF985 domain protein</fullName>
    </submittedName>
</protein>
<reference evidence="3 4" key="1">
    <citation type="journal article" date="2018" name="Front. Microbiol.">
        <title>Genome-Wide Analysis of Corynespora cassiicola Leaf Fall Disease Putative Effectors.</title>
        <authorList>
            <person name="Lopez D."/>
            <person name="Ribeiro S."/>
            <person name="Label P."/>
            <person name="Fumanal B."/>
            <person name="Venisse J.S."/>
            <person name="Kohler A."/>
            <person name="de Oliveira R.R."/>
            <person name="Labutti K."/>
            <person name="Lipzen A."/>
            <person name="Lail K."/>
            <person name="Bauer D."/>
            <person name="Ohm R.A."/>
            <person name="Barry K.W."/>
            <person name="Spatafora J."/>
            <person name="Grigoriev I.V."/>
            <person name="Martin F.M."/>
            <person name="Pujade-Renaud V."/>
        </authorList>
    </citation>
    <scope>NUCLEOTIDE SEQUENCE [LARGE SCALE GENOMIC DNA]</scope>
    <source>
        <strain evidence="3 4">Philippines</strain>
    </source>
</reference>
<dbReference type="PANTHER" id="PTHR33387">
    <property type="entry name" value="RMLC-LIKE JELLY ROLL FOLD PROTEIN"/>
    <property type="match status" value="1"/>
</dbReference>
<dbReference type="PROSITE" id="PS51257">
    <property type="entry name" value="PROKAR_LIPOPROTEIN"/>
    <property type="match status" value="1"/>
</dbReference>
<evidence type="ECO:0000313" key="3">
    <source>
        <dbReference type="EMBL" id="PSN74155.1"/>
    </source>
</evidence>
<dbReference type="CDD" id="cd06121">
    <property type="entry name" value="cupin_YML079wp"/>
    <property type="match status" value="1"/>
</dbReference>
<accession>A0A2T2P937</accession>
<feature type="chain" id="PRO_5015504910" evidence="1">
    <location>
        <begin position="20"/>
        <end position="176"/>
    </location>
</feature>
<dbReference type="EMBL" id="KZ678128">
    <property type="protein sequence ID" value="PSN74155.1"/>
    <property type="molecule type" value="Genomic_DNA"/>
</dbReference>
<feature type="domain" description="DUF985" evidence="2">
    <location>
        <begin position="33"/>
        <end position="163"/>
    </location>
</feature>
<organism evidence="3 4">
    <name type="scientific">Corynespora cassiicola Philippines</name>
    <dbReference type="NCBI Taxonomy" id="1448308"/>
    <lineage>
        <taxon>Eukaryota</taxon>
        <taxon>Fungi</taxon>
        <taxon>Dikarya</taxon>
        <taxon>Ascomycota</taxon>
        <taxon>Pezizomycotina</taxon>
        <taxon>Dothideomycetes</taxon>
        <taxon>Pleosporomycetidae</taxon>
        <taxon>Pleosporales</taxon>
        <taxon>Corynesporascaceae</taxon>
        <taxon>Corynespora</taxon>
    </lineage>
</organism>
<evidence type="ECO:0000259" key="2">
    <source>
        <dbReference type="Pfam" id="PF06172"/>
    </source>
</evidence>
<gene>
    <name evidence="3" type="ORF">BS50DRAFT_9273</name>
</gene>
<dbReference type="InterPro" id="IPR009327">
    <property type="entry name" value="Cupin_DUF985"/>
</dbReference>